<evidence type="ECO:0000313" key="3">
    <source>
        <dbReference type="EMBL" id="KGG83819.1"/>
    </source>
</evidence>
<protein>
    <submittedName>
        <fullName evidence="3">Transposase ISPpu14</fullName>
    </submittedName>
</protein>
<dbReference type="EMBL" id="AWTN01000132">
    <property type="protein sequence ID" value="KGG83819.1"/>
    <property type="molecule type" value="Genomic_DNA"/>
</dbReference>
<dbReference type="PANTHER" id="PTHR33678:SF1">
    <property type="entry name" value="BLL1576 PROTEIN"/>
    <property type="match status" value="1"/>
</dbReference>
<sequence>LAFRTVTYCTENEETPATARALEYSLRRWVALTRFVDDGQLPVDNNWIENQIRPIAIGRANWLFAGSLRAGQRAAAVMSLVQSARMNGHDPYAYLKDVLTRLPTHRASRVGELLPHRWQDPSA</sequence>
<reference evidence="3 4" key="1">
    <citation type="submission" date="2013-09" db="EMBL/GenBank/DDBJ databases">
        <title>High correlation between genotypes and phenotypes of environmental bacteria Comamonas testosteroni strains.</title>
        <authorList>
            <person name="Liu L."/>
            <person name="Zhu W."/>
            <person name="Xia X."/>
            <person name="Xu B."/>
            <person name="Luo M."/>
            <person name="Wang G."/>
        </authorList>
    </citation>
    <scope>NUCLEOTIDE SEQUENCE [LARGE SCALE GENOMIC DNA]</scope>
    <source>
        <strain evidence="3 4">JL14</strain>
    </source>
</reference>
<dbReference type="Pfam" id="PF03050">
    <property type="entry name" value="DDE_Tnp_IS66"/>
    <property type="match status" value="1"/>
</dbReference>
<comment type="caution">
    <text evidence="3">The sequence shown here is derived from an EMBL/GenBank/DDBJ whole genome shotgun (WGS) entry which is preliminary data.</text>
</comment>
<feature type="non-terminal residue" evidence="3">
    <location>
        <position position="1"/>
    </location>
</feature>
<evidence type="ECO:0000313" key="4">
    <source>
        <dbReference type="Proteomes" id="UP000029567"/>
    </source>
</evidence>
<accession>A0A0E3BVM7</accession>
<gene>
    <name evidence="3" type="ORF">P245_24690</name>
</gene>
<dbReference type="Pfam" id="PF13817">
    <property type="entry name" value="DDE_Tnp_IS66_C"/>
    <property type="match status" value="1"/>
</dbReference>
<dbReference type="InterPro" id="IPR004291">
    <property type="entry name" value="Transposase_IS66_central"/>
</dbReference>
<dbReference type="PANTHER" id="PTHR33678">
    <property type="entry name" value="BLL1576 PROTEIN"/>
    <property type="match status" value="1"/>
</dbReference>
<dbReference type="InterPro" id="IPR052344">
    <property type="entry name" value="Transposase-related"/>
</dbReference>
<organism evidence="3 4">
    <name type="scientific">Comamonas thiooxydans</name>
    <dbReference type="NCBI Taxonomy" id="363952"/>
    <lineage>
        <taxon>Bacteria</taxon>
        <taxon>Pseudomonadati</taxon>
        <taxon>Pseudomonadota</taxon>
        <taxon>Betaproteobacteria</taxon>
        <taxon>Burkholderiales</taxon>
        <taxon>Comamonadaceae</taxon>
        <taxon>Comamonas</taxon>
    </lineage>
</organism>
<dbReference type="AlphaFoldDB" id="A0A0E3BVM7"/>
<feature type="domain" description="Transposase IS66 C-terminal" evidence="2">
    <location>
        <begin position="79"/>
        <end position="116"/>
    </location>
</feature>
<evidence type="ECO:0000259" key="2">
    <source>
        <dbReference type="Pfam" id="PF13817"/>
    </source>
</evidence>
<dbReference type="InterPro" id="IPR039552">
    <property type="entry name" value="IS66_C"/>
</dbReference>
<dbReference type="RefSeq" id="WP_131421472.1">
    <property type="nucleotide sequence ID" value="NZ_AWTN01000132.1"/>
</dbReference>
<proteinExistence type="predicted"/>
<evidence type="ECO:0000259" key="1">
    <source>
        <dbReference type="Pfam" id="PF03050"/>
    </source>
</evidence>
<feature type="domain" description="Transposase IS66 central" evidence="1">
    <location>
        <begin position="13"/>
        <end position="72"/>
    </location>
</feature>
<name>A0A0E3BVM7_9BURK</name>
<dbReference type="Proteomes" id="UP000029567">
    <property type="component" value="Unassembled WGS sequence"/>
</dbReference>